<organism>
    <name type="scientific">Solenopsis invicta</name>
    <name type="common">Red imported fire ant</name>
    <name type="synonym">Solenopsis wagneri</name>
    <dbReference type="NCBI Taxonomy" id="13686"/>
    <lineage>
        <taxon>Eukaryota</taxon>
        <taxon>Metazoa</taxon>
        <taxon>Ecdysozoa</taxon>
        <taxon>Arthropoda</taxon>
        <taxon>Hexapoda</taxon>
        <taxon>Insecta</taxon>
        <taxon>Pterygota</taxon>
        <taxon>Neoptera</taxon>
        <taxon>Endopterygota</taxon>
        <taxon>Hymenoptera</taxon>
        <taxon>Apocrita</taxon>
        <taxon>Aculeata</taxon>
        <taxon>Formicoidea</taxon>
        <taxon>Formicidae</taxon>
        <taxon>Myrmicinae</taxon>
        <taxon>Solenopsis</taxon>
    </lineage>
</organism>
<dbReference type="Pfam" id="PF13837">
    <property type="entry name" value="Myb_DNA-bind_4"/>
    <property type="match status" value="1"/>
</dbReference>
<accession>E9J884</accession>
<proteinExistence type="predicted"/>
<feature type="non-terminal residue" evidence="3">
    <location>
        <position position="201"/>
    </location>
</feature>
<name>E9J884_SOLIN</name>
<dbReference type="Gene3D" id="1.10.10.60">
    <property type="entry name" value="Homeodomain-like"/>
    <property type="match status" value="1"/>
</dbReference>
<dbReference type="AlphaFoldDB" id="E9J884"/>
<dbReference type="HOGENOM" id="CLU_1361957_0_0_1"/>
<reference evidence="3" key="1">
    <citation type="journal article" date="2011" name="Proc. Natl. Acad. Sci. U.S.A.">
        <title>The genome of the fire ant Solenopsis invicta.</title>
        <authorList>
            <person name="Wurm Y."/>
            <person name="Wang J."/>
            <person name="Riba-Grognuz O."/>
            <person name="Corona M."/>
            <person name="Nygaard S."/>
            <person name="Hunt B.G."/>
            <person name="Ingram K.K."/>
            <person name="Falquet L."/>
            <person name="Nipitwattanaphon M."/>
            <person name="Gotzek D."/>
            <person name="Dijkstra M.B."/>
            <person name="Oettler J."/>
            <person name="Comtesse F."/>
            <person name="Shih C.J."/>
            <person name="Wu W.J."/>
            <person name="Yang C.C."/>
            <person name="Thomas J."/>
            <person name="Beaudoing E."/>
            <person name="Pradervand S."/>
            <person name="Flegel V."/>
            <person name="Cook E.D."/>
            <person name="Fabbretti R."/>
            <person name="Stockinger H."/>
            <person name="Long L."/>
            <person name="Farmerie W.G."/>
            <person name="Oakey J."/>
            <person name="Boomsma J.J."/>
            <person name="Pamilo P."/>
            <person name="Yi S.V."/>
            <person name="Heinze J."/>
            <person name="Goodisman M.A."/>
            <person name="Farinelli L."/>
            <person name="Harshman K."/>
            <person name="Hulo N."/>
            <person name="Cerutti L."/>
            <person name="Xenarios I."/>
            <person name="Shoemaker D."/>
            <person name="Keller L."/>
        </authorList>
    </citation>
    <scope>NUCLEOTIDE SEQUENCE [LARGE SCALE GENOMIC DNA]</scope>
</reference>
<evidence type="ECO:0000259" key="2">
    <source>
        <dbReference type="Pfam" id="PF13837"/>
    </source>
</evidence>
<feature type="region of interest" description="Disordered" evidence="1">
    <location>
        <begin position="45"/>
        <end position="70"/>
    </location>
</feature>
<dbReference type="InterPro" id="IPR044822">
    <property type="entry name" value="Myb_DNA-bind_4"/>
</dbReference>
<evidence type="ECO:0000313" key="3">
    <source>
        <dbReference type="EMBL" id="EFZ10969.1"/>
    </source>
</evidence>
<sequence>MENLMEFPVLMNDEVVTLFVTKETAERALKDQNFLQQLINETKNAELLADDTPPNTTVDNLEKTEGKPRRSNSVQESLLIFCSEPMLNCRSLYISIDICRRDCLRTDKHTAFCNFHYKEKFDNCTNLKNLMIFLDDAAKNFMWPDNAHNILWKEIATSMKETNYTYNLTGQQCSNKLSRLKRTYRNIIDQNKKSGNGRTSW</sequence>
<protein>
    <recommendedName>
        <fullName evidence="2">Myb/SANT-like DNA-binding domain-containing protein</fullName>
    </recommendedName>
</protein>
<evidence type="ECO:0000256" key="1">
    <source>
        <dbReference type="SAM" id="MobiDB-lite"/>
    </source>
</evidence>
<dbReference type="EMBL" id="GL768818">
    <property type="protein sequence ID" value="EFZ10969.1"/>
    <property type="molecule type" value="Genomic_DNA"/>
</dbReference>
<feature type="domain" description="Myb/SANT-like DNA-binding" evidence="2">
    <location>
        <begin position="148"/>
        <end position="196"/>
    </location>
</feature>
<gene>
    <name evidence="3" type="ORF">SINV_07857</name>
</gene>